<gene>
    <name evidence="3" type="ORF">MC45_14135</name>
</gene>
<organism evidence="3 4">
    <name type="scientific">Sphingomonas taxi</name>
    <dbReference type="NCBI Taxonomy" id="1549858"/>
    <lineage>
        <taxon>Bacteria</taxon>
        <taxon>Pseudomonadati</taxon>
        <taxon>Pseudomonadota</taxon>
        <taxon>Alphaproteobacteria</taxon>
        <taxon>Sphingomonadales</taxon>
        <taxon>Sphingomonadaceae</taxon>
        <taxon>Sphingomonas</taxon>
    </lineage>
</organism>
<dbReference type="eggNOG" id="COG1819">
    <property type="taxonomic scope" value="Bacteria"/>
</dbReference>
<dbReference type="AlphaFoldDB" id="A0A097EID3"/>
<dbReference type="GO" id="GO:0008194">
    <property type="term" value="F:UDP-glycosyltransferase activity"/>
    <property type="evidence" value="ECO:0007669"/>
    <property type="project" value="InterPro"/>
</dbReference>
<dbReference type="RefSeq" id="WP_038664437.1">
    <property type="nucleotide sequence ID" value="NZ_CP009571.1"/>
</dbReference>
<dbReference type="InterPro" id="IPR002213">
    <property type="entry name" value="UDP_glucos_trans"/>
</dbReference>
<sequence length="427" mass="44042">MKAILVTIGSLGDLHPFIAIGRALAARGVDVVLAVPADHIDKVRAAGLAAEPILPSFAAICARLGIDTATATRRAITQRRFVLETVILPSLADSTAALDALAGGADVIVGSLFAPAAGIVAEKRGLPLVAINLQPMALFSAWDPPLTPDGALMIDRPRGRLGRGWNRALLGTVRATVRARYGGAVASVRQAHGLAAAKLAPVFDPMPTQCATLCCYSPLLAPVQPDAPPGCEAIGFPVYDRGELALDPVLAAFLDGGPAPIVFTLGSFVVHAPGRFYDVAAAAARALGMRAVLLTGTADTPSVDGDLLRLGYAPHSQLFGRAAAVVHHGGIGTTGQAMHAGAAQLVLPFFGDQFDNGARIARLGIGRSLRPAAFHGDAASGTLRALLDDRTIAARAAAIATQLRAERPTETAADRIIAAALRWRSSP</sequence>
<evidence type="ECO:0000259" key="2">
    <source>
        <dbReference type="Pfam" id="PF06722"/>
    </source>
</evidence>
<evidence type="ECO:0000259" key="1">
    <source>
        <dbReference type="Pfam" id="PF03033"/>
    </source>
</evidence>
<evidence type="ECO:0000313" key="3">
    <source>
        <dbReference type="EMBL" id="AIT07323.1"/>
    </source>
</evidence>
<dbReference type="SUPFAM" id="SSF53756">
    <property type="entry name" value="UDP-Glycosyltransferase/glycogen phosphorylase"/>
    <property type="match status" value="1"/>
</dbReference>
<dbReference type="InterPro" id="IPR010610">
    <property type="entry name" value="EryCIII-like_C"/>
</dbReference>
<protein>
    <submittedName>
        <fullName evidence="3">Uncharacterized protein</fullName>
    </submittedName>
</protein>
<proteinExistence type="predicted"/>
<dbReference type="InterPro" id="IPR004276">
    <property type="entry name" value="GlycoTrans_28_N"/>
</dbReference>
<dbReference type="CDD" id="cd03784">
    <property type="entry name" value="GT1_Gtf-like"/>
    <property type="match status" value="1"/>
</dbReference>
<evidence type="ECO:0000313" key="4">
    <source>
        <dbReference type="Proteomes" id="UP000033200"/>
    </source>
</evidence>
<dbReference type="GO" id="GO:0016758">
    <property type="term" value="F:hexosyltransferase activity"/>
    <property type="evidence" value="ECO:0007669"/>
    <property type="project" value="InterPro"/>
</dbReference>
<dbReference type="InterPro" id="IPR050426">
    <property type="entry name" value="Glycosyltransferase_28"/>
</dbReference>
<keyword evidence="4" id="KW-1185">Reference proteome</keyword>
<dbReference type="Pfam" id="PF06722">
    <property type="entry name" value="EryCIII-like_C"/>
    <property type="match status" value="1"/>
</dbReference>
<dbReference type="GO" id="GO:0005975">
    <property type="term" value="P:carbohydrate metabolic process"/>
    <property type="evidence" value="ECO:0007669"/>
    <property type="project" value="InterPro"/>
</dbReference>
<dbReference type="Proteomes" id="UP000033200">
    <property type="component" value="Chromosome"/>
</dbReference>
<dbReference type="Pfam" id="PF03033">
    <property type="entry name" value="Glyco_transf_28"/>
    <property type="match status" value="1"/>
</dbReference>
<dbReference type="Gene3D" id="3.40.50.2000">
    <property type="entry name" value="Glycogen Phosphorylase B"/>
    <property type="match status" value="2"/>
</dbReference>
<dbReference type="KEGG" id="stax:MC45_14135"/>
<dbReference type="PANTHER" id="PTHR48050">
    <property type="entry name" value="STEROL 3-BETA-GLUCOSYLTRANSFERASE"/>
    <property type="match status" value="1"/>
</dbReference>
<dbReference type="PANTHER" id="PTHR48050:SF13">
    <property type="entry name" value="STEROL 3-BETA-GLUCOSYLTRANSFERASE UGT80A2"/>
    <property type="match status" value="1"/>
</dbReference>
<dbReference type="HOGENOM" id="CLU_000537_8_0_5"/>
<feature type="domain" description="Erythromycin biosynthesis protein CIII-like C-terminal" evidence="2">
    <location>
        <begin position="306"/>
        <end position="413"/>
    </location>
</feature>
<feature type="domain" description="Glycosyltransferase family 28 N-terminal" evidence="1">
    <location>
        <begin position="4"/>
        <end position="128"/>
    </location>
</feature>
<reference evidence="3 4" key="1">
    <citation type="submission" date="2014-09" db="EMBL/GenBank/DDBJ databases">
        <title>Using Illumina technology Improving SMRT sequencing Genome Assembly by RASTools.</title>
        <authorList>
            <person name="Zhou Y."/>
            <person name="Ma T."/>
            <person name="Liu T."/>
        </authorList>
    </citation>
    <scope>NUCLEOTIDE SEQUENCE [LARGE SCALE GENOMIC DNA]</scope>
    <source>
        <strain evidence="3 4">ATCC 55669</strain>
    </source>
</reference>
<dbReference type="EMBL" id="CP009571">
    <property type="protein sequence ID" value="AIT07323.1"/>
    <property type="molecule type" value="Genomic_DNA"/>
</dbReference>
<accession>A0A097EID3</accession>
<dbReference type="GO" id="GO:0033072">
    <property type="term" value="P:vancomycin biosynthetic process"/>
    <property type="evidence" value="ECO:0007669"/>
    <property type="project" value="UniProtKB-ARBA"/>
</dbReference>
<name>A0A097EID3_9SPHN</name>
<dbReference type="STRING" id="1549858.MC45_14135"/>